<name>A0A812YQ66_9DINO</name>
<dbReference type="Proteomes" id="UP000601435">
    <property type="component" value="Unassembled WGS sequence"/>
</dbReference>
<feature type="non-terminal residue" evidence="1">
    <location>
        <position position="143"/>
    </location>
</feature>
<feature type="non-terminal residue" evidence="1">
    <location>
        <position position="1"/>
    </location>
</feature>
<accession>A0A812YQ66</accession>
<reference evidence="1" key="1">
    <citation type="submission" date="2021-02" db="EMBL/GenBank/DDBJ databases">
        <authorList>
            <person name="Dougan E. K."/>
            <person name="Rhodes N."/>
            <person name="Thang M."/>
            <person name="Chan C."/>
        </authorList>
    </citation>
    <scope>NUCLEOTIDE SEQUENCE</scope>
</reference>
<dbReference type="AlphaFoldDB" id="A0A812YQ66"/>
<protein>
    <submittedName>
        <fullName evidence="1">Uncharacterized protein</fullName>
    </submittedName>
</protein>
<organism evidence="1 2">
    <name type="scientific">Symbiodinium necroappetens</name>
    <dbReference type="NCBI Taxonomy" id="1628268"/>
    <lineage>
        <taxon>Eukaryota</taxon>
        <taxon>Sar</taxon>
        <taxon>Alveolata</taxon>
        <taxon>Dinophyceae</taxon>
        <taxon>Suessiales</taxon>
        <taxon>Symbiodiniaceae</taxon>
        <taxon>Symbiodinium</taxon>
    </lineage>
</organism>
<comment type="caution">
    <text evidence="1">The sequence shown here is derived from an EMBL/GenBank/DDBJ whole genome shotgun (WGS) entry which is preliminary data.</text>
</comment>
<dbReference type="EMBL" id="CAJNJA010042311">
    <property type="protein sequence ID" value="CAE7782814.1"/>
    <property type="molecule type" value="Genomic_DNA"/>
</dbReference>
<proteinExistence type="predicted"/>
<evidence type="ECO:0000313" key="1">
    <source>
        <dbReference type="EMBL" id="CAE7782814.1"/>
    </source>
</evidence>
<gene>
    <name evidence="1" type="ORF">SNEC2469_LOCUS22949</name>
</gene>
<keyword evidence="2" id="KW-1185">Reference proteome</keyword>
<evidence type="ECO:0000313" key="2">
    <source>
        <dbReference type="Proteomes" id="UP000601435"/>
    </source>
</evidence>
<sequence length="143" mass="15801">EAEWPEFTDNVATGDACRVCREVCVSCWPEMTFAAFANKYHDKGDPDNKDFRAVVTAARVLLKARLAGKPTPEILPPTHVRARNERLICVYYDVLYVSVSELTRLCNGLGPKQLGLGKPMTLTLEDNSTLKGYVLSLEGVDPA</sequence>